<evidence type="ECO:0000313" key="4">
    <source>
        <dbReference type="EMBL" id="ATG37954.1"/>
    </source>
</evidence>
<dbReference type="SUPFAM" id="SSF53955">
    <property type="entry name" value="Lysozyme-like"/>
    <property type="match status" value="1"/>
</dbReference>
<dbReference type="Proteomes" id="UP000218891">
    <property type="component" value="Plasmid pP36_d"/>
</dbReference>
<dbReference type="PANTHER" id="PTHR37423:SF2">
    <property type="entry name" value="MEMBRANE-BOUND LYTIC MUREIN TRANSGLYCOSYLASE C"/>
    <property type="match status" value="1"/>
</dbReference>
<dbReference type="Pfam" id="PF01464">
    <property type="entry name" value="SLT"/>
    <property type="match status" value="1"/>
</dbReference>
<dbReference type="CDD" id="cd00254">
    <property type="entry name" value="LT-like"/>
    <property type="match status" value="1"/>
</dbReference>
<feature type="domain" description="Transglycosylase SLT" evidence="3">
    <location>
        <begin position="232"/>
        <end position="318"/>
    </location>
</feature>
<comment type="similarity">
    <text evidence="2">Belongs to the virb1 family.</text>
</comment>
<reference evidence="4 5" key="2">
    <citation type="journal article" date="2017" name="Genome Biol. Evol.">
        <title>Trajectories and Drivers of Genome Evolution in Surface-Associated Marine Phaeobacter.</title>
        <authorList>
            <person name="Freese H.M."/>
            <person name="Sikorski J."/>
            <person name="Bunk B."/>
            <person name="Scheuner C."/>
            <person name="Meier-Kolthoff J.P."/>
            <person name="Sproer C."/>
            <person name="Gram L."/>
            <person name="Overmann J."/>
        </authorList>
    </citation>
    <scope>NUCLEOTIDE SEQUENCE [LARGE SCALE GENOMIC DNA]</scope>
    <source>
        <strain evidence="4 5">P36</strain>
    </source>
</reference>
<gene>
    <name evidence="4" type="ORF">PhaeoP36_03878</name>
</gene>
<evidence type="ECO:0000259" key="3">
    <source>
        <dbReference type="Pfam" id="PF01464"/>
    </source>
</evidence>
<comment type="similarity">
    <text evidence="1">Belongs to the transglycosylase Slt family.</text>
</comment>
<evidence type="ECO:0000256" key="2">
    <source>
        <dbReference type="ARBA" id="ARBA00009387"/>
    </source>
</evidence>
<accession>A0ABM6PJD5</accession>
<evidence type="ECO:0000256" key="1">
    <source>
        <dbReference type="ARBA" id="ARBA00007734"/>
    </source>
</evidence>
<proteinExistence type="inferred from homology"/>
<dbReference type="InterPro" id="IPR023346">
    <property type="entry name" value="Lysozyme-like_dom_sf"/>
</dbReference>
<dbReference type="EMBL" id="CP010647">
    <property type="protein sequence ID" value="ATG37954.1"/>
    <property type="molecule type" value="Genomic_DNA"/>
</dbReference>
<protein>
    <submittedName>
        <fullName evidence="4">Soluble lytic murein transglycosylase</fullName>
    </submittedName>
</protein>
<sequence>MWLQRRNSRFSYNRGIKQRLYVKPLRSAKMPFGMVSGSFELSLKTDQLKSSLCLGGAGTNTKRKSRCGSSRPLTGLSLSLKVSGLTRSTYQCGKGAARSTFCRTAVNYLTATSAALALSCSAALAQGMVLVMDGDGSLRASTPQTNFSRNYNDGIGQGSASDELMLFGGRSEQADDEDESFRVAAIAPRAVTPRPAILNAIDQTAHRYASHPALRRANISVSEWRLLFQSNIEIESAYNPNARSHVGAIGLGQLMPATAADLGVDPHDWQQNLDGSARYLLMMLARFGDAQLALAAYNAGPDAVERHSGIPPFRETQNHVRRVLAVFNRLEGEHS</sequence>
<name>A0ABM6PJD5_9RHOB</name>
<keyword evidence="5" id="KW-1185">Reference proteome</keyword>
<reference evidence="4 5" key="1">
    <citation type="journal article" date="2017" name="Front. Microbiol.">
        <title>Phaeobacter piscinae sp. nov., a species of the Roseobacter group and potential aquaculture probiont.</title>
        <authorList>
            <person name="Sonnenschein E.C."/>
            <person name="Phippen C.B.W."/>
            <person name="Nielsen K.F."/>
            <person name="Mateiu R.V."/>
            <person name="Melchiorsen J."/>
            <person name="Gram L."/>
            <person name="Overmann J."/>
            <person name="Freese H.M."/>
        </authorList>
    </citation>
    <scope>NUCLEOTIDE SEQUENCE [LARGE SCALE GENOMIC DNA]</scope>
    <source>
        <strain evidence="4 5">P36</strain>
    </source>
</reference>
<dbReference type="Gene3D" id="1.10.530.10">
    <property type="match status" value="1"/>
</dbReference>
<geneLocation type="plasmid" evidence="4 5">
    <name>pP36_d</name>
</geneLocation>
<evidence type="ECO:0000313" key="5">
    <source>
        <dbReference type="Proteomes" id="UP000218891"/>
    </source>
</evidence>
<reference evidence="4 5" key="4">
    <citation type="journal article" date="2018" name="Environ. Microbiol. Rep.">
        <title>Phylogenetic distribution of roseobacticides in the Roseobacter group and their effect on microalgae.</title>
        <authorList>
            <person name="Sonnenschein E.C."/>
            <person name="Phippen C.B."/>
            <person name="Bentzon-Tilia M."/>
            <person name="Rasmussen S.A."/>
            <person name="Nielsen K.F."/>
            <person name="Gram L."/>
        </authorList>
    </citation>
    <scope>NUCLEOTIDE SEQUENCE [LARGE SCALE GENOMIC DNA]</scope>
    <source>
        <strain evidence="4 5">P36</strain>
    </source>
</reference>
<organism evidence="4 5">
    <name type="scientific">Phaeobacter piscinae</name>
    <dbReference type="NCBI Taxonomy" id="1580596"/>
    <lineage>
        <taxon>Bacteria</taxon>
        <taxon>Pseudomonadati</taxon>
        <taxon>Pseudomonadota</taxon>
        <taxon>Alphaproteobacteria</taxon>
        <taxon>Rhodobacterales</taxon>
        <taxon>Roseobacteraceae</taxon>
        <taxon>Phaeobacter</taxon>
    </lineage>
</organism>
<dbReference type="PANTHER" id="PTHR37423">
    <property type="entry name" value="SOLUBLE LYTIC MUREIN TRANSGLYCOSYLASE-RELATED"/>
    <property type="match status" value="1"/>
</dbReference>
<reference evidence="4 5" key="3">
    <citation type="journal article" date="2017" name="Int. J. Syst. Evol. Microbiol.">
        <title>Adaptation of Surface-Associated Bacteria to the Open Ocean: A Genomically Distinct Subpopulation of Phaeobacter gallaeciensis Colonizes Pacific Mesozooplankton.</title>
        <authorList>
            <person name="Freese H.M."/>
            <person name="Methner A."/>
            <person name="Overmann J."/>
        </authorList>
    </citation>
    <scope>NUCLEOTIDE SEQUENCE [LARGE SCALE GENOMIC DNA]</scope>
    <source>
        <strain evidence="4 5">P36</strain>
    </source>
</reference>
<keyword evidence="4" id="KW-0614">Plasmid</keyword>
<dbReference type="InterPro" id="IPR008258">
    <property type="entry name" value="Transglycosylase_SLT_dom_1"/>
</dbReference>